<evidence type="ECO:0000259" key="1">
    <source>
        <dbReference type="Pfam" id="PF13847"/>
    </source>
</evidence>
<accession>A0A2C5YHE8</accession>
<organism evidence="2 3">
    <name type="scientific">Ophiocordyceps australis</name>
    <dbReference type="NCBI Taxonomy" id="1399860"/>
    <lineage>
        <taxon>Eukaryota</taxon>
        <taxon>Fungi</taxon>
        <taxon>Dikarya</taxon>
        <taxon>Ascomycota</taxon>
        <taxon>Pezizomycotina</taxon>
        <taxon>Sordariomycetes</taxon>
        <taxon>Hypocreomycetidae</taxon>
        <taxon>Hypocreales</taxon>
        <taxon>Ophiocordycipitaceae</taxon>
        <taxon>Ophiocordyceps</taxon>
    </lineage>
</organism>
<dbReference type="EMBL" id="NJET01000002">
    <property type="protein sequence ID" value="PHH67136.1"/>
    <property type="molecule type" value="Genomic_DNA"/>
</dbReference>
<proteinExistence type="predicted"/>
<keyword evidence="3" id="KW-1185">Reference proteome</keyword>
<dbReference type="AlphaFoldDB" id="A0A2C5YHE8"/>
<dbReference type="PANTHER" id="PTHR43464:SF71">
    <property type="entry name" value="METHYLTRANSFERASE, PUTATIVE-RELATED"/>
    <property type="match status" value="1"/>
</dbReference>
<gene>
    <name evidence="2" type="ORF">CDD81_2905</name>
</gene>
<dbReference type="PANTHER" id="PTHR43464">
    <property type="entry name" value="METHYLTRANSFERASE"/>
    <property type="match status" value="1"/>
</dbReference>
<dbReference type="Gene3D" id="3.40.50.150">
    <property type="entry name" value="Vaccinia Virus protein VP39"/>
    <property type="match status" value="1"/>
</dbReference>
<comment type="caution">
    <text evidence="2">The sequence shown here is derived from an EMBL/GenBank/DDBJ whole genome shotgun (WGS) entry which is preliminary data.</text>
</comment>
<dbReference type="CDD" id="cd02440">
    <property type="entry name" value="AdoMet_MTases"/>
    <property type="match status" value="1"/>
</dbReference>
<dbReference type="OrthoDB" id="10017101at2759"/>
<reference evidence="2 3" key="1">
    <citation type="submission" date="2017-06" db="EMBL/GenBank/DDBJ databases">
        <title>Ant-infecting Ophiocordyceps genomes reveal a high diversity of potential behavioral manipulation genes and a possible major role for enterotoxins.</title>
        <authorList>
            <person name="De Bekker C."/>
            <person name="Evans H.C."/>
            <person name="Brachmann A."/>
            <person name="Hughes D.P."/>
        </authorList>
    </citation>
    <scope>NUCLEOTIDE SEQUENCE [LARGE SCALE GENOMIC DNA]</scope>
    <source>
        <strain evidence="2 3">Map64</strain>
    </source>
</reference>
<dbReference type="InterPro" id="IPR025714">
    <property type="entry name" value="Methyltranfer_dom"/>
</dbReference>
<evidence type="ECO:0000313" key="2">
    <source>
        <dbReference type="EMBL" id="PHH67136.1"/>
    </source>
</evidence>
<dbReference type="Proteomes" id="UP000226192">
    <property type="component" value="Unassembled WGS sequence"/>
</dbReference>
<protein>
    <recommendedName>
        <fullName evidence="1">Methyltransferase domain-containing protein</fullName>
    </recommendedName>
</protein>
<feature type="domain" description="Methyltransferase" evidence="1">
    <location>
        <begin position="41"/>
        <end position="166"/>
    </location>
</feature>
<dbReference type="Pfam" id="PF13847">
    <property type="entry name" value="Methyltransf_31"/>
    <property type="match status" value="1"/>
</dbReference>
<dbReference type="InterPro" id="IPR029063">
    <property type="entry name" value="SAM-dependent_MTases_sf"/>
</dbReference>
<sequence length="272" mass="29449">MMAASHPSVYAADHSAPVLRTHSWRTAANSCAYLVPHVRPAMKILDVGCGPGSITLDLARLVPDGHVTGLENVPEPLDAARALATQQAVSNVTFSMGDIHALPFDNDSFDVVHAHQVLQHVADPVAALCEMRRVARSDGGIVACRESAAMTWFPASEPLEAWRRLTMAIAAGKGGNPHPGARIHVWAQQAGFSRDSIVKSTDSWCFSSDAERQYWGGSMAQRARASRFVNMALDDGYSTPHELDHIAAGWDAFCQDADAWFGLLHGQILCRK</sequence>
<dbReference type="STRING" id="1399860.A0A2C5YHE8"/>
<name>A0A2C5YHE8_9HYPO</name>
<dbReference type="GO" id="GO:0010420">
    <property type="term" value="F:polyprenyldihydroxybenzoate methyltransferase activity"/>
    <property type="evidence" value="ECO:0007669"/>
    <property type="project" value="TreeGrafter"/>
</dbReference>
<dbReference type="SUPFAM" id="SSF53335">
    <property type="entry name" value="S-adenosyl-L-methionine-dependent methyltransferases"/>
    <property type="match status" value="1"/>
</dbReference>
<evidence type="ECO:0000313" key="3">
    <source>
        <dbReference type="Proteomes" id="UP000226192"/>
    </source>
</evidence>